<proteinExistence type="predicted"/>
<dbReference type="RefSeq" id="WP_068450863.1">
    <property type="nucleotide sequence ID" value="NZ_CP150660.1"/>
</dbReference>
<dbReference type="STRING" id="1333662.LPB303_12955"/>
<dbReference type="AlphaFoldDB" id="A0A176T9N0"/>
<protein>
    <submittedName>
        <fullName evidence="1">Transporter</fullName>
    </submittedName>
</protein>
<comment type="caution">
    <text evidence="1">The sequence shown here is derived from an EMBL/GenBank/DDBJ whole genome shotgun (WGS) entry which is preliminary data.</text>
</comment>
<organism evidence="1 2">
    <name type="scientific">Polaribacter atrinae</name>
    <dbReference type="NCBI Taxonomy" id="1333662"/>
    <lineage>
        <taxon>Bacteria</taxon>
        <taxon>Pseudomonadati</taxon>
        <taxon>Bacteroidota</taxon>
        <taxon>Flavobacteriia</taxon>
        <taxon>Flavobacteriales</taxon>
        <taxon>Flavobacteriaceae</taxon>
    </lineage>
</organism>
<evidence type="ECO:0000313" key="2">
    <source>
        <dbReference type="Proteomes" id="UP000076923"/>
    </source>
</evidence>
<dbReference type="PANTHER" id="PTHR30203">
    <property type="entry name" value="OUTER MEMBRANE CATION EFFLUX PROTEIN"/>
    <property type="match status" value="1"/>
</dbReference>
<gene>
    <name evidence="1" type="ORF">LPB303_12955</name>
</gene>
<keyword evidence="2" id="KW-1185">Reference proteome</keyword>
<dbReference type="OrthoDB" id="1680428at2"/>
<dbReference type="InterPro" id="IPR010131">
    <property type="entry name" value="MdtP/NodT-like"/>
</dbReference>
<dbReference type="GO" id="GO:0015562">
    <property type="term" value="F:efflux transmembrane transporter activity"/>
    <property type="evidence" value="ECO:0007669"/>
    <property type="project" value="InterPro"/>
</dbReference>
<dbReference type="EMBL" id="LVWE01000050">
    <property type="protein sequence ID" value="OAD44529.1"/>
    <property type="molecule type" value="Genomic_DNA"/>
</dbReference>
<evidence type="ECO:0000313" key="1">
    <source>
        <dbReference type="EMBL" id="OAD44529.1"/>
    </source>
</evidence>
<sequence length="413" mass="47855">MKNYKNHITQLVIFLLCSFFFVLQGNSQELETYINIALENNPEIQKFELQYRIASEKVNEVNTLPNTEFSAGYFVLEPETRTGTQRFKVSAKQMLPWFGTITSRENYASSLADTKYEDIVIAKRKLMVSVSKSYYKLYVNKAKQAILVENNKLLKTYETLALTSIEVGKASAVDLFRLQMRQNELEQLRLVLEQQFLTEQTTFNNLLNRENTIKIDVVDALLMPSKGFDINTNNLDLHPELLKYDKLFQSVAQSELMNQKESQPSFGFGFDYINIHAGPDITFSEKGKDILMPTVSLSIPIFNKKYKSKTKQNELQQQEIEAQKQERLNTLETFLDKAINDRISARITYNTQVKNLKQAKAAEDILIKSYETGTIDFNDVLDIQELQLKFQMNQIEAVKNYYFQTTNINYLIN</sequence>
<dbReference type="SUPFAM" id="SSF56954">
    <property type="entry name" value="Outer membrane efflux proteins (OEP)"/>
    <property type="match status" value="1"/>
</dbReference>
<dbReference type="Gene3D" id="1.20.1600.10">
    <property type="entry name" value="Outer membrane efflux proteins (OEP)"/>
    <property type="match status" value="1"/>
</dbReference>
<accession>A0A176T9N0</accession>
<name>A0A176T9N0_9FLAO</name>
<reference evidence="1 2" key="1">
    <citation type="submission" date="2016-02" db="EMBL/GenBank/DDBJ databases">
        <title>Draft genome sequence of Polaribacter atrinae KACC17473.</title>
        <authorList>
            <person name="Shin S.-K."/>
            <person name="Yi H."/>
        </authorList>
    </citation>
    <scope>NUCLEOTIDE SEQUENCE [LARGE SCALE GENOMIC DNA]</scope>
    <source>
        <strain evidence="1 2">KACC 17473</strain>
    </source>
</reference>
<dbReference type="Proteomes" id="UP000076923">
    <property type="component" value="Unassembled WGS sequence"/>
</dbReference>